<dbReference type="Proteomes" id="UP000521868">
    <property type="component" value="Unassembled WGS sequence"/>
</dbReference>
<evidence type="ECO:0000256" key="2">
    <source>
        <dbReference type="SAM" id="Phobius"/>
    </source>
</evidence>
<keyword evidence="2" id="KW-0472">Membrane</keyword>
<dbReference type="PANTHER" id="PTHR36698:SF2">
    <property type="entry name" value="MCE_MLAD DOMAIN-CONTAINING PROTEIN"/>
    <property type="match status" value="1"/>
</dbReference>
<feature type="domain" description="Mce/MlaD" evidence="3">
    <location>
        <begin position="44"/>
        <end position="112"/>
    </location>
</feature>
<evidence type="ECO:0000313" key="5">
    <source>
        <dbReference type="Proteomes" id="UP000521868"/>
    </source>
</evidence>
<proteinExistence type="predicted"/>
<gene>
    <name evidence="4" type="ORF">RAMLITH_22165</name>
</gene>
<dbReference type="Pfam" id="PF02470">
    <property type="entry name" value="MlaD"/>
    <property type="match status" value="1"/>
</dbReference>
<dbReference type="InterPro" id="IPR003399">
    <property type="entry name" value="Mce/MlaD"/>
</dbReference>
<accession>A0A7X6I8P9</accession>
<organism evidence="4 5">
    <name type="scientific">Ramlibacter lithotrophicus</name>
    <dbReference type="NCBI Taxonomy" id="2606681"/>
    <lineage>
        <taxon>Bacteria</taxon>
        <taxon>Pseudomonadati</taxon>
        <taxon>Pseudomonadota</taxon>
        <taxon>Betaproteobacteria</taxon>
        <taxon>Burkholderiales</taxon>
        <taxon>Comamonadaceae</taxon>
        <taxon>Ramlibacter</taxon>
    </lineage>
</organism>
<evidence type="ECO:0000256" key="1">
    <source>
        <dbReference type="SAM" id="MobiDB-lite"/>
    </source>
</evidence>
<dbReference type="AlphaFoldDB" id="A0A7X6I8P9"/>
<keyword evidence="2" id="KW-0812">Transmembrane</keyword>
<feature type="compositionally biased region" description="Low complexity" evidence="1">
    <location>
        <begin position="309"/>
        <end position="318"/>
    </location>
</feature>
<keyword evidence="5" id="KW-1185">Reference proteome</keyword>
<reference evidence="4 5" key="1">
    <citation type="journal article" date="2020" name="Nature">
        <title>Bacterial chemolithoautotrophy via manganese oxidation.</title>
        <authorList>
            <person name="Yu H."/>
            <person name="Leadbetter J.R."/>
        </authorList>
    </citation>
    <scope>NUCLEOTIDE SEQUENCE [LARGE SCALE GENOMIC DNA]</scope>
    <source>
        <strain evidence="4 5">RBP-1</strain>
    </source>
</reference>
<dbReference type="PANTHER" id="PTHR36698">
    <property type="entry name" value="BLL5892 PROTEIN"/>
    <property type="match status" value="1"/>
</dbReference>
<feature type="transmembrane region" description="Helical" evidence="2">
    <location>
        <begin position="7"/>
        <end position="28"/>
    </location>
</feature>
<feature type="compositionally biased region" description="Polar residues" evidence="1">
    <location>
        <begin position="283"/>
        <end position="296"/>
    </location>
</feature>
<comment type="caution">
    <text evidence="4">The sequence shown here is derived from an EMBL/GenBank/DDBJ whole genome shotgun (WGS) entry which is preliminary data.</text>
</comment>
<evidence type="ECO:0000313" key="4">
    <source>
        <dbReference type="EMBL" id="NKE68529.1"/>
    </source>
</evidence>
<keyword evidence="2" id="KW-1133">Transmembrane helix</keyword>
<feature type="region of interest" description="Disordered" evidence="1">
    <location>
        <begin position="280"/>
        <end position="318"/>
    </location>
</feature>
<sequence length="318" mass="34305">MENKAHALAAGIFVVAVTVLLIALAAWLTRETGVRHVYEISTRESITGLQEQAPVRYRGVDVGKVSSIAFDPKVQGNVLVQLEIDEEAPVTRETFAALSFQGVTGLAFVQLDDSGKPAPRLPPDDENPPRIPLQPGFLAKLEKRGEVILEQVEETTKRMNQLLGEPNQKRFASTLENLDSAAVSANQLVKRLDQTVAQRVDPVLTEAARTMKSFERSADEIGRTAAEFRQTASRLNAQDGPIDRLAEGTAALSHAADAFNASTLPRINRVTEETSRAVRQLGRTANQIGDNPQSLLYGTGPVPPGPGEPGFTTPGAAR</sequence>
<dbReference type="EMBL" id="VTOX01000011">
    <property type="protein sequence ID" value="NKE68529.1"/>
    <property type="molecule type" value="Genomic_DNA"/>
</dbReference>
<evidence type="ECO:0000259" key="3">
    <source>
        <dbReference type="Pfam" id="PF02470"/>
    </source>
</evidence>
<protein>
    <submittedName>
        <fullName evidence="4">MCE family protein</fullName>
    </submittedName>
</protein>
<name>A0A7X6I8P9_9BURK</name>
<dbReference type="RefSeq" id="WP_168109662.1">
    <property type="nucleotide sequence ID" value="NZ_VTOX01000011.1"/>
</dbReference>